<keyword evidence="1" id="KW-0732">Signal</keyword>
<feature type="chain" id="PRO_5013156612" evidence="1">
    <location>
        <begin position="27"/>
        <end position="127"/>
    </location>
</feature>
<proteinExistence type="predicted"/>
<name>A0A1N7J7W5_9GAMM</name>
<protein>
    <submittedName>
        <fullName evidence="2">MxaD protein</fullName>
    </submittedName>
</protein>
<dbReference type="InterPro" id="IPR019587">
    <property type="entry name" value="Polyketide_cyclase/dehydratase"/>
</dbReference>
<dbReference type="InterPro" id="IPR023393">
    <property type="entry name" value="START-like_dom_sf"/>
</dbReference>
<gene>
    <name evidence="2" type="ORF">SAMN05421760_101742</name>
</gene>
<organism evidence="2 3">
    <name type="scientific">Neptunomonas antarctica</name>
    <dbReference type="NCBI Taxonomy" id="619304"/>
    <lineage>
        <taxon>Bacteria</taxon>
        <taxon>Pseudomonadati</taxon>
        <taxon>Pseudomonadota</taxon>
        <taxon>Gammaproteobacteria</taxon>
        <taxon>Oceanospirillales</taxon>
        <taxon>Oceanospirillaceae</taxon>
        <taxon>Neptunomonas</taxon>
    </lineage>
</organism>
<dbReference type="Gene3D" id="3.30.530.20">
    <property type="match status" value="1"/>
</dbReference>
<dbReference type="PANTHER" id="PTHR39332">
    <property type="entry name" value="BLL4707 PROTEIN"/>
    <property type="match status" value="1"/>
</dbReference>
<dbReference type="AlphaFoldDB" id="A0A1N7J7W5"/>
<dbReference type="SUPFAM" id="SSF55961">
    <property type="entry name" value="Bet v1-like"/>
    <property type="match status" value="1"/>
</dbReference>
<keyword evidence="3" id="KW-1185">Reference proteome</keyword>
<evidence type="ECO:0000313" key="3">
    <source>
        <dbReference type="Proteomes" id="UP000185999"/>
    </source>
</evidence>
<dbReference type="STRING" id="619304.SAMN05421760_101742"/>
<reference evidence="3" key="1">
    <citation type="submission" date="2017-01" db="EMBL/GenBank/DDBJ databases">
        <authorList>
            <person name="Varghese N."/>
            <person name="Submissions S."/>
        </authorList>
    </citation>
    <scope>NUCLEOTIDE SEQUENCE [LARGE SCALE GENOMIC DNA]</scope>
    <source>
        <strain evidence="3">DSM 22306</strain>
    </source>
</reference>
<dbReference type="Pfam" id="PF10604">
    <property type="entry name" value="Polyketide_cyc2"/>
    <property type="match status" value="1"/>
</dbReference>
<dbReference type="Proteomes" id="UP000185999">
    <property type="component" value="Unassembled WGS sequence"/>
</dbReference>
<feature type="signal peptide" evidence="1">
    <location>
        <begin position="1"/>
        <end position="26"/>
    </location>
</feature>
<dbReference type="EMBL" id="FTOE01000001">
    <property type="protein sequence ID" value="SIS45445.1"/>
    <property type="molecule type" value="Genomic_DNA"/>
</dbReference>
<accession>A0A1N7J7W5</accession>
<dbReference type="PANTHER" id="PTHR39332:SF7">
    <property type="entry name" value="SRPBCC FAMILY PROTEIN"/>
    <property type="match status" value="1"/>
</dbReference>
<dbReference type="OrthoDB" id="1364128at2"/>
<sequence length="127" mass="13761">MNNVMINKMIAGAALYCGLVSIPGFAAGTLEVEESIMVNANPAAVWALAGNFNGLDRWHPAIAKSHQAEDVRTLTLQDGATITERLTNYNAQGQHYSYAITSDPLPVKDYQSTLRVESAKNHTSKVI</sequence>
<dbReference type="CDD" id="cd07821">
    <property type="entry name" value="PYR_PYL_RCAR_like"/>
    <property type="match status" value="1"/>
</dbReference>
<evidence type="ECO:0000256" key="1">
    <source>
        <dbReference type="SAM" id="SignalP"/>
    </source>
</evidence>
<evidence type="ECO:0000313" key="2">
    <source>
        <dbReference type="EMBL" id="SIS45445.1"/>
    </source>
</evidence>